<name>A0AAE1ELI0_PETCI</name>
<dbReference type="AlphaFoldDB" id="A0AAE1ELI0"/>
<comment type="caution">
    <text evidence="2">The sequence shown here is derived from an EMBL/GenBank/DDBJ whole genome shotgun (WGS) entry which is preliminary data.</text>
</comment>
<dbReference type="EMBL" id="JAWQEG010006371">
    <property type="protein sequence ID" value="KAK3855045.1"/>
    <property type="molecule type" value="Genomic_DNA"/>
</dbReference>
<feature type="compositionally biased region" description="Pro residues" evidence="1">
    <location>
        <begin position="1"/>
        <end position="10"/>
    </location>
</feature>
<keyword evidence="3" id="KW-1185">Reference proteome</keyword>
<reference evidence="2" key="1">
    <citation type="submission" date="2023-10" db="EMBL/GenBank/DDBJ databases">
        <title>Genome assemblies of two species of porcelain crab, Petrolisthes cinctipes and Petrolisthes manimaculis (Anomura: Porcellanidae).</title>
        <authorList>
            <person name="Angst P."/>
        </authorList>
    </citation>
    <scope>NUCLEOTIDE SEQUENCE</scope>
    <source>
        <strain evidence="2">PB745_01</strain>
        <tissue evidence="2">Gill</tissue>
    </source>
</reference>
<gene>
    <name evidence="2" type="ORF">Pcinc_038525</name>
</gene>
<organism evidence="2 3">
    <name type="scientific">Petrolisthes cinctipes</name>
    <name type="common">Flat porcelain crab</name>
    <dbReference type="NCBI Taxonomy" id="88211"/>
    <lineage>
        <taxon>Eukaryota</taxon>
        <taxon>Metazoa</taxon>
        <taxon>Ecdysozoa</taxon>
        <taxon>Arthropoda</taxon>
        <taxon>Crustacea</taxon>
        <taxon>Multicrustacea</taxon>
        <taxon>Malacostraca</taxon>
        <taxon>Eumalacostraca</taxon>
        <taxon>Eucarida</taxon>
        <taxon>Decapoda</taxon>
        <taxon>Pleocyemata</taxon>
        <taxon>Anomura</taxon>
        <taxon>Galatheoidea</taxon>
        <taxon>Porcellanidae</taxon>
        <taxon>Petrolisthes</taxon>
    </lineage>
</organism>
<evidence type="ECO:0000313" key="2">
    <source>
        <dbReference type="EMBL" id="KAK3855045.1"/>
    </source>
</evidence>
<dbReference type="Proteomes" id="UP001286313">
    <property type="component" value="Unassembled WGS sequence"/>
</dbReference>
<feature type="compositionally biased region" description="Pro residues" evidence="1">
    <location>
        <begin position="34"/>
        <end position="43"/>
    </location>
</feature>
<protein>
    <submittedName>
        <fullName evidence="2">Uncharacterized protein</fullName>
    </submittedName>
</protein>
<feature type="region of interest" description="Disordered" evidence="1">
    <location>
        <begin position="1"/>
        <end position="47"/>
    </location>
</feature>
<evidence type="ECO:0000313" key="3">
    <source>
        <dbReference type="Proteomes" id="UP001286313"/>
    </source>
</evidence>
<evidence type="ECO:0000256" key="1">
    <source>
        <dbReference type="SAM" id="MobiDB-lite"/>
    </source>
</evidence>
<accession>A0AAE1ELI0</accession>
<sequence length="87" mass="9282">MFPTHPPCSPLIPNVPHSSPFLPSRPQNHKEPRPGMPTTPPPTAAHSRGMGGLLLALSFLLALSPARASLGLMEHVLAVAGDWLVHR</sequence>
<proteinExistence type="predicted"/>